<reference evidence="11 12" key="1">
    <citation type="journal article" date="2010" name="Int. J. Syst. Evol. Microbiol.">
        <title>Bacillus horneckiae sp. nov., isolated from a spacecraft-assembly clean room.</title>
        <authorList>
            <person name="Vaishampayan P."/>
            <person name="Probst A."/>
            <person name="Krishnamurthi S."/>
            <person name="Ghosh S."/>
            <person name="Osman S."/>
            <person name="McDowall A."/>
            <person name="Ruckmani A."/>
            <person name="Mayilraj S."/>
            <person name="Venkateswaran K."/>
        </authorList>
    </citation>
    <scope>NUCLEOTIDE SEQUENCE [LARGE SCALE GENOMIC DNA]</scope>
    <source>
        <strain evidence="12">1PO1SC</strain>
    </source>
</reference>
<dbReference type="AlphaFoldDB" id="A0A2N0ZKV1"/>
<evidence type="ECO:0000256" key="6">
    <source>
        <dbReference type="ARBA" id="ARBA00034000"/>
    </source>
</evidence>
<keyword evidence="5" id="KW-0472">Membrane</keyword>
<dbReference type="Pfam" id="PF05223">
    <property type="entry name" value="MecA_N"/>
    <property type="match status" value="1"/>
</dbReference>
<dbReference type="Proteomes" id="UP000233343">
    <property type="component" value="Unassembled WGS sequence"/>
</dbReference>
<feature type="domain" description="Penicillin-binding protein transpeptidase" evidence="8">
    <location>
        <begin position="350"/>
        <end position="663"/>
    </location>
</feature>
<dbReference type="UniPathway" id="UPA00219"/>
<evidence type="ECO:0000313" key="12">
    <source>
        <dbReference type="Proteomes" id="UP000233343"/>
    </source>
</evidence>
<evidence type="ECO:0000256" key="7">
    <source>
        <dbReference type="SAM" id="Coils"/>
    </source>
</evidence>
<dbReference type="GO" id="GO:0008658">
    <property type="term" value="F:penicillin binding"/>
    <property type="evidence" value="ECO:0007669"/>
    <property type="project" value="InterPro"/>
</dbReference>
<evidence type="ECO:0000256" key="3">
    <source>
        <dbReference type="ARBA" id="ARBA00007171"/>
    </source>
</evidence>
<dbReference type="SUPFAM" id="SSF54427">
    <property type="entry name" value="NTF2-like"/>
    <property type="match status" value="1"/>
</dbReference>
<dbReference type="EC" id="3.4.16.4" evidence="4"/>
<gene>
    <name evidence="11" type="ORF">CWS20_03890</name>
</gene>
<dbReference type="InterPro" id="IPR001460">
    <property type="entry name" value="PCN-bd_Tpept"/>
</dbReference>
<dbReference type="Pfam" id="PF00905">
    <property type="entry name" value="Transpeptidase"/>
    <property type="match status" value="1"/>
</dbReference>
<organism evidence="11 12">
    <name type="scientific">Cytobacillus horneckiae</name>
    <dbReference type="NCBI Taxonomy" id="549687"/>
    <lineage>
        <taxon>Bacteria</taxon>
        <taxon>Bacillati</taxon>
        <taxon>Bacillota</taxon>
        <taxon>Bacilli</taxon>
        <taxon>Bacillales</taxon>
        <taxon>Bacillaceae</taxon>
        <taxon>Cytobacillus</taxon>
    </lineage>
</organism>
<dbReference type="EMBL" id="PISD01000008">
    <property type="protein sequence ID" value="PKG30144.1"/>
    <property type="molecule type" value="Genomic_DNA"/>
</dbReference>
<dbReference type="InterPro" id="IPR050515">
    <property type="entry name" value="Beta-lactam/transpept"/>
</dbReference>
<evidence type="ECO:0000313" key="11">
    <source>
        <dbReference type="EMBL" id="PKG30144.1"/>
    </source>
</evidence>
<dbReference type="InterPro" id="IPR005311">
    <property type="entry name" value="PBP_dimer"/>
</dbReference>
<proteinExistence type="inferred from homology"/>
<dbReference type="PROSITE" id="PS51257">
    <property type="entry name" value="PROKAR_LIPOPROTEIN"/>
    <property type="match status" value="1"/>
</dbReference>
<evidence type="ECO:0000259" key="8">
    <source>
        <dbReference type="Pfam" id="PF00905"/>
    </source>
</evidence>
<keyword evidence="12" id="KW-1185">Reference proteome</keyword>
<dbReference type="GO" id="GO:0005886">
    <property type="term" value="C:plasma membrane"/>
    <property type="evidence" value="ECO:0007669"/>
    <property type="project" value="TreeGrafter"/>
</dbReference>
<evidence type="ECO:0000259" key="10">
    <source>
        <dbReference type="Pfam" id="PF05223"/>
    </source>
</evidence>
<evidence type="ECO:0000256" key="1">
    <source>
        <dbReference type="ARBA" id="ARBA00004370"/>
    </source>
</evidence>
<dbReference type="GO" id="GO:0071972">
    <property type="term" value="F:peptidoglycan L,D-transpeptidase activity"/>
    <property type="evidence" value="ECO:0007669"/>
    <property type="project" value="TreeGrafter"/>
</dbReference>
<comment type="catalytic activity">
    <reaction evidence="6">
        <text>Preferential cleavage: (Ac)2-L-Lys-D-Ala-|-D-Ala. Also transpeptidation of peptidyl-alanyl moieties that are N-acyl substituents of D-alanine.</text>
        <dbReference type="EC" id="3.4.16.4"/>
    </reaction>
</comment>
<comment type="subcellular location">
    <subcellularLocation>
        <location evidence="1">Membrane</location>
    </subcellularLocation>
</comment>
<dbReference type="GO" id="GO:0009252">
    <property type="term" value="P:peptidoglycan biosynthetic process"/>
    <property type="evidence" value="ECO:0007669"/>
    <property type="project" value="UniProtKB-UniPathway"/>
</dbReference>
<dbReference type="Gene3D" id="3.10.450.100">
    <property type="entry name" value="NTF2-like, domain 1"/>
    <property type="match status" value="1"/>
</dbReference>
<evidence type="ECO:0000256" key="5">
    <source>
        <dbReference type="ARBA" id="ARBA00023136"/>
    </source>
</evidence>
<dbReference type="InterPro" id="IPR036138">
    <property type="entry name" value="PBP_dimer_sf"/>
</dbReference>
<dbReference type="SUPFAM" id="SSF56519">
    <property type="entry name" value="Penicillin binding protein dimerisation domain"/>
    <property type="match status" value="1"/>
</dbReference>
<feature type="domain" description="Penicillin-binding protein dimerisation" evidence="9">
    <location>
        <begin position="150"/>
        <end position="312"/>
    </location>
</feature>
<feature type="domain" description="NTF2-like N-terminal transpeptidase" evidence="10">
    <location>
        <begin position="31"/>
        <end position="141"/>
    </location>
</feature>
<evidence type="ECO:0000259" key="9">
    <source>
        <dbReference type="Pfam" id="PF03717"/>
    </source>
</evidence>
<dbReference type="PANTHER" id="PTHR30627:SF25">
    <property type="entry name" value="PENICILLIN-BINDING PROTEIN 3"/>
    <property type="match status" value="1"/>
</dbReference>
<dbReference type="PANTHER" id="PTHR30627">
    <property type="entry name" value="PEPTIDOGLYCAN D,D-TRANSPEPTIDASE"/>
    <property type="match status" value="1"/>
</dbReference>
<evidence type="ECO:0000256" key="2">
    <source>
        <dbReference type="ARBA" id="ARBA00004752"/>
    </source>
</evidence>
<dbReference type="GO" id="GO:0046677">
    <property type="term" value="P:response to antibiotic"/>
    <property type="evidence" value="ECO:0007669"/>
    <property type="project" value="InterPro"/>
</dbReference>
<dbReference type="Gene3D" id="3.90.1310.10">
    <property type="entry name" value="Penicillin-binding protein 2a (Domain 2)"/>
    <property type="match status" value="1"/>
</dbReference>
<dbReference type="Gene3D" id="3.40.710.10">
    <property type="entry name" value="DD-peptidase/beta-lactamase superfamily"/>
    <property type="match status" value="1"/>
</dbReference>
<comment type="pathway">
    <text evidence="2">Cell wall biogenesis; peptidoglycan biosynthesis.</text>
</comment>
<protein>
    <recommendedName>
        <fullName evidence="4">serine-type D-Ala-D-Ala carboxypeptidase</fullName>
        <ecNumber evidence="4">3.4.16.4</ecNumber>
    </recommendedName>
</protein>
<accession>A0A2N0ZKV1</accession>
<dbReference type="InterPro" id="IPR012338">
    <property type="entry name" value="Beta-lactam/transpept-like"/>
</dbReference>
<evidence type="ECO:0000256" key="4">
    <source>
        <dbReference type="ARBA" id="ARBA00012448"/>
    </source>
</evidence>
<dbReference type="GO" id="GO:0071555">
    <property type="term" value="P:cell wall organization"/>
    <property type="evidence" value="ECO:0007669"/>
    <property type="project" value="TreeGrafter"/>
</dbReference>
<dbReference type="RefSeq" id="WP_066200041.1">
    <property type="nucleotide sequence ID" value="NZ_JARMMB010000019.1"/>
</dbReference>
<sequence length="669" mass="74660">MNKNKPFMLIVMMLAFCFILLSGCSQENKQEEVFRLFSENLSKQDYANLYSILSKESTEYISEEEFVTRYNNIYSGIQANSINIKKNKPANEKDVIPFSIEMETVAGKVDVTDYQLKLVKEKGEWKIQWNDSLIFPNMQRGDKIRVKISQAKRGSILDRNGNPLAKDGEIKTVGINPSIFDKNDREKKIKQLAAILEISEEEITKKLDENTNPDYFVPIVDILPDNEKLKRVEEIREDGIFIYNKPSRIYKNHEGFGRLLGHVGSINAEELEKHKETGYSASSLIGKAGLEQVYEDTLRGSDGAEIFIERDEEKVKTIAKKEPKNGQDIRLTIDSELQAKIYDEMNREKGSAAAVDPKTGEVLALVSSPSYNSNRYTTYVTREEQKLREENDFADEENRFSKLYSPGSVFKLITSAIGLEKGIIDPEKQIQMNGRSWQKDRSWGNYSITRVNHQSSVNLKDAVKYSDNIYFAMSALDMGSEDFIAGAKQFGIGEELKIGYPLTTSQISNDGSLNSEILLADSGYGQGEIMVTSLNMALAYSSLSNNGSIMTPTLVQTNNQNAAVWKEGVISPEHLSTLNNAFTAVIHEEGGTASNSKIFGVLLAGKTGTAEIKVSKDDHAGSENGWFVATDLETSKISLAIVLEDVKEKGGSRAAIPIGKNTLSAYMQR</sequence>
<comment type="similarity">
    <text evidence="3">Belongs to the transpeptidase family.</text>
</comment>
<dbReference type="Gene3D" id="3.30.1390.30">
    <property type="entry name" value="Penicillin-binding protein 2a, domain 3"/>
    <property type="match status" value="1"/>
</dbReference>
<dbReference type="InterPro" id="IPR007887">
    <property type="entry name" value="MecA_N"/>
</dbReference>
<dbReference type="Pfam" id="PF03717">
    <property type="entry name" value="PBP_dimer"/>
    <property type="match status" value="1"/>
</dbReference>
<comment type="caution">
    <text evidence="11">The sequence shown here is derived from an EMBL/GenBank/DDBJ whole genome shotgun (WGS) entry which is preliminary data.</text>
</comment>
<dbReference type="SUPFAM" id="SSF56601">
    <property type="entry name" value="beta-lactamase/transpeptidase-like"/>
    <property type="match status" value="1"/>
</dbReference>
<dbReference type="GO" id="GO:0009002">
    <property type="term" value="F:serine-type D-Ala-D-Ala carboxypeptidase activity"/>
    <property type="evidence" value="ECO:0007669"/>
    <property type="project" value="UniProtKB-EC"/>
</dbReference>
<feature type="coiled-coil region" evidence="7">
    <location>
        <begin position="182"/>
        <end position="209"/>
    </location>
</feature>
<dbReference type="InterPro" id="IPR032710">
    <property type="entry name" value="NTF2-like_dom_sf"/>
</dbReference>
<name>A0A2N0ZKV1_9BACI</name>
<keyword evidence="7" id="KW-0175">Coiled coil</keyword>